<evidence type="ECO:0008006" key="3">
    <source>
        <dbReference type="Google" id="ProtNLM"/>
    </source>
</evidence>
<dbReference type="PANTHER" id="PTHR12475">
    <property type="match status" value="1"/>
</dbReference>
<reference evidence="1 2" key="1">
    <citation type="submission" date="2019-01" db="EMBL/GenBank/DDBJ databases">
        <authorList>
            <person name="Ferrante I. M."/>
        </authorList>
    </citation>
    <scope>NUCLEOTIDE SEQUENCE [LARGE SCALE GENOMIC DNA]</scope>
    <source>
        <strain evidence="1 2">B856</strain>
    </source>
</reference>
<evidence type="ECO:0000313" key="2">
    <source>
        <dbReference type="Proteomes" id="UP000291116"/>
    </source>
</evidence>
<dbReference type="Pfam" id="PF13279">
    <property type="entry name" value="4HBT_2"/>
    <property type="match status" value="1"/>
</dbReference>
<dbReference type="PANTHER" id="PTHR12475:SF4">
    <property type="entry name" value="PROTEIN THEM6"/>
    <property type="match status" value="1"/>
</dbReference>
<dbReference type="InterPro" id="IPR051490">
    <property type="entry name" value="THEM6_lcsJ_thioesterase"/>
</dbReference>
<dbReference type="CDD" id="cd00586">
    <property type="entry name" value="4HBT"/>
    <property type="match status" value="1"/>
</dbReference>
<organism evidence="1 2">
    <name type="scientific">Pseudo-nitzschia multistriata</name>
    <dbReference type="NCBI Taxonomy" id="183589"/>
    <lineage>
        <taxon>Eukaryota</taxon>
        <taxon>Sar</taxon>
        <taxon>Stramenopiles</taxon>
        <taxon>Ochrophyta</taxon>
        <taxon>Bacillariophyta</taxon>
        <taxon>Bacillariophyceae</taxon>
        <taxon>Bacillariophycidae</taxon>
        <taxon>Bacillariales</taxon>
        <taxon>Bacillariaceae</taxon>
        <taxon>Pseudo-nitzschia</taxon>
    </lineage>
</organism>
<dbReference type="EMBL" id="CAACVS010000517">
    <property type="protein sequence ID" value="VEU43116.1"/>
    <property type="molecule type" value="Genomic_DNA"/>
</dbReference>
<dbReference type="OrthoDB" id="265761at2759"/>
<evidence type="ECO:0000313" key="1">
    <source>
        <dbReference type="EMBL" id="VEU43116.1"/>
    </source>
</evidence>
<protein>
    <recommendedName>
        <fullName evidence="3">Thioesterase domain-containing protein</fullName>
    </recommendedName>
</protein>
<proteinExistence type="predicted"/>
<accession>A0A448ZM46</accession>
<dbReference type="InterPro" id="IPR029069">
    <property type="entry name" value="HotDog_dom_sf"/>
</dbReference>
<name>A0A448ZM46_9STRA</name>
<dbReference type="SUPFAM" id="SSF54637">
    <property type="entry name" value="Thioesterase/thiol ester dehydrase-isomerase"/>
    <property type="match status" value="1"/>
</dbReference>
<dbReference type="Gene3D" id="3.10.129.10">
    <property type="entry name" value="Hotdog Thioesterase"/>
    <property type="match status" value="1"/>
</dbReference>
<keyword evidence="2" id="KW-1185">Reference proteome</keyword>
<gene>
    <name evidence="1" type="ORF">PSNMU_V1.4_AUG-EV-PASAV3_0100690</name>
</gene>
<dbReference type="Proteomes" id="UP000291116">
    <property type="component" value="Unassembled WGS sequence"/>
</dbReference>
<sequence>MAIIHTPRTLISIGRGILRRRRRLASANSNIDSADKAVASNFVGFVPAQTSVGSNVEGNASSIDSNTNNTINAHVYNCRANWFWDLDYIGHMNNASYLTHAEYARWEWTAETGALQAMYRTRTNFIVTSTAVRFRKEIAALRNAFEIHSLLRGIDEKHFWISQTFRNPSDERILAQVMVQAVAVRNRTIVPPRTMLDAMGLPGEIVDSLLLPSNSDEQERSDFVDGENAMDVLARFMDLDEAFRHEATADDQWLLTRK</sequence>
<dbReference type="AlphaFoldDB" id="A0A448ZM46"/>